<reference evidence="4" key="1">
    <citation type="submission" date="2016-11" db="EMBL/GenBank/DDBJ databases">
        <authorList>
            <person name="Jaros S."/>
            <person name="Januszkiewicz K."/>
            <person name="Wedrychowicz H."/>
        </authorList>
    </citation>
    <scope>NUCLEOTIDE SEQUENCE [LARGE SCALE GENOMIC DNA]</scope>
    <source>
        <strain evidence="4">DSM 4029</strain>
    </source>
</reference>
<accession>A0AAQ1MB19</accession>
<reference evidence="3" key="2">
    <citation type="submission" date="2016-11" db="EMBL/GenBank/DDBJ databases">
        <authorList>
            <person name="Varghese N."/>
            <person name="Submissions S."/>
        </authorList>
    </citation>
    <scope>NUCLEOTIDE SEQUENCE</scope>
    <source>
        <strain evidence="3">DSM 4029</strain>
    </source>
</reference>
<evidence type="ECO:0000313" key="5">
    <source>
        <dbReference type="Proteomes" id="UP000474718"/>
    </source>
</evidence>
<reference evidence="2 5" key="3">
    <citation type="journal article" date="2019" name="Nat. Med.">
        <title>A library of human gut bacterial isolates paired with longitudinal multiomics data enables mechanistic microbiome research.</title>
        <authorList>
            <person name="Poyet M."/>
            <person name="Groussin M."/>
            <person name="Gibbons S.M."/>
            <person name="Avila-Pacheco J."/>
            <person name="Jiang X."/>
            <person name="Kearney S.M."/>
            <person name="Perrotta A.R."/>
            <person name="Berdy B."/>
            <person name="Zhao S."/>
            <person name="Lieberman T.D."/>
            <person name="Swanson P.K."/>
            <person name="Smith M."/>
            <person name="Roesemann S."/>
            <person name="Alexander J.E."/>
            <person name="Rich S.A."/>
            <person name="Livny J."/>
            <person name="Vlamakis H."/>
            <person name="Clish C."/>
            <person name="Bullock K."/>
            <person name="Deik A."/>
            <person name="Scott J."/>
            <person name="Pierce K.A."/>
            <person name="Xavier R.J."/>
            <person name="Alm E.J."/>
        </authorList>
    </citation>
    <scope>NUCLEOTIDE SEQUENCE [LARGE SCALE GENOMIC DNA]</scope>
    <source>
        <strain evidence="2 5">BIOML-A2</strain>
    </source>
</reference>
<dbReference type="RefSeq" id="WP_021658380.1">
    <property type="nucleotide sequence ID" value="NZ_FQVY01000001.1"/>
</dbReference>
<organism evidence="3 4">
    <name type="scientific">Bittarella massiliensis</name>
    <name type="common">ex Durand et al. 2017</name>
    <dbReference type="NCBI Taxonomy" id="1720313"/>
    <lineage>
        <taxon>Bacteria</taxon>
        <taxon>Bacillati</taxon>
        <taxon>Bacillota</taxon>
        <taxon>Clostridia</taxon>
        <taxon>Eubacteriales</taxon>
        <taxon>Oscillospiraceae</taxon>
        <taxon>Bittarella (ex Durand et al. 2017)</taxon>
    </lineage>
</organism>
<sequence>MTFECWSIIIIVCAICVIEVRTGRNNYALPVIPIVIVPAAHLLGMAFSTRLSRLVGALRPMQWYLILMVVALALACGLIALLSQAILSKRTRNAHLILGIGFSVILALILILDTISL</sequence>
<feature type="transmembrane region" description="Helical" evidence="1">
    <location>
        <begin position="61"/>
        <end position="82"/>
    </location>
</feature>
<dbReference type="Proteomes" id="UP000184089">
    <property type="component" value="Unassembled WGS sequence"/>
</dbReference>
<gene>
    <name evidence="2" type="ORF">GT747_02455</name>
    <name evidence="3" type="ORF">SAMN05444424_0290</name>
</gene>
<keyword evidence="1" id="KW-0812">Transmembrane</keyword>
<proteinExistence type="predicted"/>
<dbReference type="Proteomes" id="UP000474718">
    <property type="component" value="Unassembled WGS sequence"/>
</dbReference>
<comment type="caution">
    <text evidence="3">The sequence shown here is derived from an EMBL/GenBank/DDBJ whole genome shotgun (WGS) entry which is preliminary data.</text>
</comment>
<dbReference type="EMBL" id="WWVX01000001">
    <property type="protein sequence ID" value="MZL68638.1"/>
    <property type="molecule type" value="Genomic_DNA"/>
</dbReference>
<keyword evidence="5" id="KW-1185">Reference proteome</keyword>
<feature type="transmembrane region" description="Helical" evidence="1">
    <location>
        <begin position="94"/>
        <end position="112"/>
    </location>
</feature>
<evidence type="ECO:0000313" key="3">
    <source>
        <dbReference type="EMBL" id="SHF67423.1"/>
    </source>
</evidence>
<evidence type="ECO:0000256" key="1">
    <source>
        <dbReference type="SAM" id="Phobius"/>
    </source>
</evidence>
<evidence type="ECO:0000313" key="4">
    <source>
        <dbReference type="Proteomes" id="UP000184089"/>
    </source>
</evidence>
<name>A0AAQ1MB19_9FIRM</name>
<feature type="transmembrane region" description="Helical" evidence="1">
    <location>
        <begin position="29"/>
        <end position="49"/>
    </location>
</feature>
<feature type="transmembrane region" description="Helical" evidence="1">
    <location>
        <begin position="6"/>
        <end position="22"/>
    </location>
</feature>
<keyword evidence="1" id="KW-0472">Membrane</keyword>
<keyword evidence="1" id="KW-1133">Transmembrane helix</keyword>
<dbReference type="AlphaFoldDB" id="A0AAQ1MB19"/>
<dbReference type="EMBL" id="FQVY01000001">
    <property type="protein sequence ID" value="SHF67423.1"/>
    <property type="molecule type" value="Genomic_DNA"/>
</dbReference>
<protein>
    <submittedName>
        <fullName evidence="3">Uncharacterized protein</fullName>
    </submittedName>
</protein>
<evidence type="ECO:0000313" key="2">
    <source>
        <dbReference type="EMBL" id="MZL68638.1"/>
    </source>
</evidence>